<keyword evidence="3" id="KW-0560">Oxidoreductase</keyword>
<keyword evidence="4" id="KW-0408">Iron</keyword>
<evidence type="ECO:0000256" key="5">
    <source>
        <dbReference type="ARBA" id="ARBA00023014"/>
    </source>
</evidence>
<name>A0A6L3V6A3_9BACI</name>
<dbReference type="GO" id="GO:0016491">
    <property type="term" value="F:oxidoreductase activity"/>
    <property type="evidence" value="ECO:0007669"/>
    <property type="project" value="UniProtKB-KW"/>
</dbReference>
<evidence type="ECO:0000256" key="2">
    <source>
        <dbReference type="ARBA" id="ARBA00022723"/>
    </source>
</evidence>
<organism evidence="7 8">
    <name type="scientific">Cytobacillus depressus</name>
    <dbReference type="NCBI Taxonomy" id="1602942"/>
    <lineage>
        <taxon>Bacteria</taxon>
        <taxon>Bacillati</taxon>
        <taxon>Bacillota</taxon>
        <taxon>Bacilli</taxon>
        <taxon>Bacillales</taxon>
        <taxon>Bacillaceae</taxon>
        <taxon>Cytobacillus</taxon>
    </lineage>
</organism>
<dbReference type="RefSeq" id="WP_151534719.1">
    <property type="nucleotide sequence ID" value="NZ_WBOS01000003.1"/>
</dbReference>
<dbReference type="InterPro" id="IPR039650">
    <property type="entry name" value="HdrA-like"/>
</dbReference>
<keyword evidence="8" id="KW-1185">Reference proteome</keyword>
<keyword evidence="1" id="KW-0004">4Fe-4S</keyword>
<dbReference type="Pfam" id="PF12831">
    <property type="entry name" value="FAD_oxidored"/>
    <property type="match status" value="1"/>
</dbReference>
<dbReference type="OrthoDB" id="9777740at2"/>
<comment type="caution">
    <text evidence="7">The sequence shown here is derived from an EMBL/GenBank/DDBJ whole genome shotgun (WGS) entry which is preliminary data.</text>
</comment>
<dbReference type="Gene3D" id="3.50.50.60">
    <property type="entry name" value="FAD/NAD(P)-binding domain"/>
    <property type="match status" value="1"/>
</dbReference>
<gene>
    <name evidence="7" type="ORF">F7731_10450</name>
</gene>
<evidence type="ECO:0000256" key="3">
    <source>
        <dbReference type="ARBA" id="ARBA00023002"/>
    </source>
</evidence>
<feature type="transmembrane region" description="Helical" evidence="6">
    <location>
        <begin position="7"/>
        <end position="25"/>
    </location>
</feature>
<keyword evidence="6" id="KW-1133">Transmembrane helix</keyword>
<evidence type="ECO:0000313" key="8">
    <source>
        <dbReference type="Proteomes" id="UP000481030"/>
    </source>
</evidence>
<keyword evidence="2" id="KW-0479">Metal-binding</keyword>
<dbReference type="EMBL" id="WBOS01000003">
    <property type="protein sequence ID" value="KAB2336764.1"/>
    <property type="molecule type" value="Genomic_DNA"/>
</dbReference>
<evidence type="ECO:0000256" key="1">
    <source>
        <dbReference type="ARBA" id="ARBA00022485"/>
    </source>
</evidence>
<keyword evidence="5" id="KW-0411">Iron-sulfur</keyword>
<dbReference type="InterPro" id="IPR036188">
    <property type="entry name" value="FAD/NAD-bd_sf"/>
</dbReference>
<dbReference type="PANTHER" id="PTHR43498:SF1">
    <property type="entry name" value="COB--COM HETERODISULFIDE REDUCTASE IRON-SULFUR SUBUNIT A"/>
    <property type="match status" value="1"/>
</dbReference>
<evidence type="ECO:0000256" key="6">
    <source>
        <dbReference type="SAM" id="Phobius"/>
    </source>
</evidence>
<keyword evidence="6" id="KW-0812">Transmembrane</keyword>
<dbReference type="AlphaFoldDB" id="A0A6L3V6A3"/>
<evidence type="ECO:0000313" key="7">
    <source>
        <dbReference type="EMBL" id="KAB2336764.1"/>
    </source>
</evidence>
<keyword evidence="6" id="KW-0472">Membrane</keyword>
<reference evidence="7 8" key="1">
    <citation type="journal article" date="2016" name="Antonie Van Leeuwenhoek">
        <title>Bacillus depressus sp. nov., isolated from soil of a sunflower field.</title>
        <authorList>
            <person name="Wei X."/>
            <person name="Xin D."/>
            <person name="Xin Y."/>
            <person name="Zhang H."/>
            <person name="Wang T."/>
            <person name="Zhang J."/>
        </authorList>
    </citation>
    <scope>NUCLEOTIDE SEQUENCE [LARGE SCALE GENOMIC DNA]</scope>
    <source>
        <strain evidence="7 8">BZ1</strain>
    </source>
</reference>
<dbReference type="GO" id="GO:0046872">
    <property type="term" value="F:metal ion binding"/>
    <property type="evidence" value="ECO:0007669"/>
    <property type="project" value="UniProtKB-KW"/>
</dbReference>
<protein>
    <submittedName>
        <fullName evidence="7">FAD-dependent oxidoreductase</fullName>
    </submittedName>
</protein>
<dbReference type="Proteomes" id="UP000481030">
    <property type="component" value="Unassembled WGS sequence"/>
</dbReference>
<dbReference type="SUPFAM" id="SSF51905">
    <property type="entry name" value="FAD/NAD(P)-binding domain"/>
    <property type="match status" value="1"/>
</dbReference>
<evidence type="ECO:0000256" key="4">
    <source>
        <dbReference type="ARBA" id="ARBA00023004"/>
    </source>
</evidence>
<proteinExistence type="predicted"/>
<accession>A0A6L3V6A3</accession>
<sequence length="639" mass="71089">MIKHYRLVGASFLVLLFVYGIYFLLGHLKSAMEYKALVQEYEKPVLPKKLASQYDVVVIGGEPEGVAAAVSAARKGAKTLLVENREELGGLFTYGMLNFLDIPRGENRKSVSGGIYKEWHEMVGGDDAFDILTAKAAFKKLVDQEPNITLVPETEVLDSIVVDHRVVGVKLKNKYGKYSIKGQTFIDATQDAEFAVQSNVPYFLGGEDIGLKDRKMAVTLMMHLKNVDWKKVKEAAKSGEFGGAQVNKSVVWGFSDLHNLYEPQEEETRLRGLNLVKIGDEYYINALQIFGIDGLDRLSKQEAIEKGKRNTSHILEFLKKEFPGFEQAEIASYPDELYVRETRHIRAEYQLPMADVWTNKDHWDSIGLGAYPVDVQAQTRFDYGYVLSAPKKYAIPFRSLVPQEIDGLLVVGRSSGFSSLAAGSARVVPTGMVAGEAAGAAAALAINKRVTFREMSTSKDLIESLRATLANQGAYLNHFAASYPYEGEWYDGSIQILMNYGLIVAGYNNDLKVESIATNLTFANLLKEVIQRANPGEMERLRDKVDSVYYRVYHTGSNPITRDEAAGFLTEVIWGLSGPNSWETLIEKGLITKELAQNIPDNRELKLKELFALQASLLNYMVSDTLRGQDADFSTVGGQ</sequence>
<dbReference type="GO" id="GO:0051539">
    <property type="term" value="F:4 iron, 4 sulfur cluster binding"/>
    <property type="evidence" value="ECO:0007669"/>
    <property type="project" value="UniProtKB-KW"/>
</dbReference>
<dbReference type="PANTHER" id="PTHR43498">
    <property type="entry name" value="FERREDOXIN:COB-COM HETERODISULFIDE REDUCTASE SUBUNIT A"/>
    <property type="match status" value="1"/>
</dbReference>